<dbReference type="InterPro" id="IPR036249">
    <property type="entry name" value="Thioredoxin-like_sf"/>
</dbReference>
<name>A0A089XEE1_STRGA</name>
<proteinExistence type="predicted"/>
<dbReference type="AlphaFoldDB" id="A0A089XEE1"/>
<dbReference type="KEGG" id="sgu:SGLAU_28490"/>
<gene>
    <name evidence="2" type="ORF">SGLAU_28490</name>
</gene>
<dbReference type="EMBL" id="CP009438">
    <property type="protein sequence ID" value="AIS01634.1"/>
    <property type="molecule type" value="Genomic_DNA"/>
</dbReference>
<evidence type="ECO:0008006" key="4">
    <source>
        <dbReference type="Google" id="ProtNLM"/>
    </source>
</evidence>
<dbReference type="eggNOG" id="COG3411">
    <property type="taxonomic scope" value="Bacteria"/>
</dbReference>
<feature type="region of interest" description="Disordered" evidence="1">
    <location>
        <begin position="128"/>
        <end position="160"/>
    </location>
</feature>
<keyword evidence="3" id="KW-1185">Reference proteome</keyword>
<protein>
    <recommendedName>
        <fullName evidence="4">(2Fe-2S) ferredoxin domain-containing protein</fullName>
    </recommendedName>
</protein>
<evidence type="ECO:0000313" key="3">
    <source>
        <dbReference type="Proteomes" id="UP000029482"/>
    </source>
</evidence>
<sequence>MSAPGTSAALRFTPRPCTLVVCRGCCCGNPRKHPGTDHAWQLERLRAAAADSGGRFTVRTTDCLGPCDQANVIVVQPSSAGRRAGGRAVWVGFATDDAATEELLEWAAAGGPGVAAPPVTLELQFIPAPREGKVRRAGSARPGGEGPPPLRSGTDHGPFS</sequence>
<evidence type="ECO:0000256" key="1">
    <source>
        <dbReference type="SAM" id="MobiDB-lite"/>
    </source>
</evidence>
<dbReference type="HOGENOM" id="CLU_119509_1_0_11"/>
<dbReference type="Proteomes" id="UP000029482">
    <property type="component" value="Chromosome"/>
</dbReference>
<dbReference type="RefSeq" id="WP_244315272.1">
    <property type="nucleotide sequence ID" value="NZ_CP009438.1"/>
</dbReference>
<dbReference type="SUPFAM" id="SSF52833">
    <property type="entry name" value="Thioredoxin-like"/>
    <property type="match status" value="1"/>
</dbReference>
<dbReference type="CDD" id="cd02980">
    <property type="entry name" value="TRX_Fd_family"/>
    <property type="match status" value="1"/>
</dbReference>
<dbReference type="Gene3D" id="3.40.30.10">
    <property type="entry name" value="Glutaredoxin"/>
    <property type="match status" value="1"/>
</dbReference>
<organism evidence="2 3">
    <name type="scientific">Streptomyces glaucescens</name>
    <dbReference type="NCBI Taxonomy" id="1907"/>
    <lineage>
        <taxon>Bacteria</taxon>
        <taxon>Bacillati</taxon>
        <taxon>Actinomycetota</taxon>
        <taxon>Actinomycetes</taxon>
        <taxon>Kitasatosporales</taxon>
        <taxon>Streptomycetaceae</taxon>
        <taxon>Streptomyces</taxon>
    </lineage>
</organism>
<reference evidence="3" key="1">
    <citation type="journal article" date="2015" name="J. Biotechnol.">
        <title>Complete genome sequence of the actinobacterium Streptomyces glaucescens GLA.O (DSM 40922) consisting of a linear chromosome and one linear plasmid.</title>
        <authorList>
            <person name="Ortseifen V."/>
            <person name="Winkler A."/>
            <person name="Albersmeier A."/>
            <person name="Wendler S."/>
            <person name="Puhler A."/>
            <person name="Kalinowski J."/>
            <person name="Ruckert C."/>
        </authorList>
    </citation>
    <scope>NUCLEOTIDE SEQUENCE [LARGE SCALE GENOMIC DNA]</scope>
    <source>
        <strain evidence="3">DSM 40922 / GLA O</strain>
    </source>
</reference>
<dbReference type="STRING" id="1907.SGLAU_28490"/>
<accession>A0A089XEE1</accession>
<evidence type="ECO:0000313" key="2">
    <source>
        <dbReference type="EMBL" id="AIS01634.1"/>
    </source>
</evidence>